<dbReference type="Pfam" id="PF00020">
    <property type="entry name" value="TNFR_c6"/>
    <property type="match status" value="2"/>
</dbReference>
<proteinExistence type="predicted"/>
<keyword evidence="4" id="KW-0175">Coiled coil</keyword>
<accession>A0A5C6NTY4</accession>
<dbReference type="GO" id="GO:0005509">
    <property type="term" value="F:calcium ion binding"/>
    <property type="evidence" value="ECO:0007669"/>
    <property type="project" value="InterPro"/>
</dbReference>
<evidence type="ECO:0000313" key="9">
    <source>
        <dbReference type="Proteomes" id="UP000324091"/>
    </source>
</evidence>
<dbReference type="PROSITE" id="PS50050">
    <property type="entry name" value="TNFR_NGFR_2"/>
    <property type="match status" value="2"/>
</dbReference>
<organism evidence="8 9">
    <name type="scientific">Takifugu flavidus</name>
    <name type="common">sansaifugu</name>
    <dbReference type="NCBI Taxonomy" id="433684"/>
    <lineage>
        <taxon>Eukaryota</taxon>
        <taxon>Metazoa</taxon>
        <taxon>Chordata</taxon>
        <taxon>Craniata</taxon>
        <taxon>Vertebrata</taxon>
        <taxon>Euteleostomi</taxon>
        <taxon>Actinopterygii</taxon>
        <taxon>Neopterygii</taxon>
        <taxon>Teleostei</taxon>
        <taxon>Neoteleostei</taxon>
        <taxon>Acanthomorphata</taxon>
        <taxon>Eupercaria</taxon>
        <taxon>Tetraodontiformes</taxon>
        <taxon>Tetradontoidea</taxon>
        <taxon>Tetraodontidae</taxon>
        <taxon>Takifugu</taxon>
    </lineage>
</organism>
<feature type="disulfide bond" evidence="3">
    <location>
        <begin position="340"/>
        <end position="353"/>
    </location>
</feature>
<evidence type="ECO:0000256" key="6">
    <source>
        <dbReference type="SAM" id="SignalP"/>
    </source>
</evidence>
<keyword evidence="6" id="KW-0732">Signal</keyword>
<evidence type="ECO:0000259" key="7">
    <source>
        <dbReference type="PROSITE" id="PS50050"/>
    </source>
</evidence>
<dbReference type="InterPro" id="IPR001368">
    <property type="entry name" value="TNFR/NGFR_Cys_rich_reg"/>
</dbReference>
<feature type="disulfide bond" evidence="3">
    <location>
        <begin position="322"/>
        <end position="337"/>
    </location>
</feature>
<feature type="domain" description="TNFR-Cys" evidence="7">
    <location>
        <begin position="321"/>
        <end position="361"/>
    </location>
</feature>
<reference evidence="8 9" key="1">
    <citation type="submission" date="2019-04" db="EMBL/GenBank/DDBJ databases">
        <title>Chromosome genome assembly for Takifugu flavidus.</title>
        <authorList>
            <person name="Xiao S."/>
        </authorList>
    </citation>
    <scope>NUCLEOTIDE SEQUENCE [LARGE SCALE GENOMIC DNA]</scope>
    <source>
        <strain evidence="8">HTHZ2018</strain>
        <tissue evidence="8">Muscle</tissue>
    </source>
</reference>
<dbReference type="PANTHER" id="PTHR24042:SF7">
    <property type="entry name" value="SI:CH211-37E10.2"/>
    <property type="match status" value="1"/>
</dbReference>
<dbReference type="InterPro" id="IPR051586">
    <property type="entry name" value="PKC-binding_NELL"/>
</dbReference>
<sequence length="894" mass="95443">MVPPAAALLLLLSWGVQTSGGPGAARPPRRSGAAAHVVASQHPAETHASLQLFRGRHGDAEGGGGARLRAHEAPPAACADVDCGASPKPGNGTRECRGIECRLPARMRAKHRGRACAGEECVAEAELRVASSPRPPAHLADRAAQFLGDFPDLEYPPPELGAAPLGVQLTCDIKPGENEVPSEDALILHLQLAKGQETLVEALRAQQVVLRDLQQKLAEQQGALLSQQSAILEQQRGMYEQMEVVQAQCGLLSDAFKQVSFRDLQGELQSYFQSHLAGQQNQARGHPQRPDTSHRAGAAPEATDAIGEAHFPQPLLGCAAPCGQEEYCNAARAPPRCDRCTACPPGFFLISQCSATADRMCQDRDECLELPRICGERVKCLNTPGGFRCLGVSEREAPTGFCGRDYFYNRELQECQACSDCDGEPVSAPCTPTGDAVCAAPSETRLSRAWAAHVAVPPARTSGAHIFPGLQMDIQGAGPRDLLSVEAGRLAFRQHGLVWLDQNFAVRHSCRNFLQVGLRLDGSQEDEGRDLSGVRIEQPDGKFFQGASVSACVEVEPDQAVALVLRSPNQHCNQSTDLQVPDVAAPSFSLLWLSHDTGAVAMTAQMTLLTHYQTSYRPTFRTTAVSDPYMVALTHDNRGVRFTESGVVRFVLQQALFAMGHACVREGFSLSAYAAHNGTGREVAQAFKAGVHYRDTSITLSGTAGVSGGDALSFEITSPAQCNVRYFGDSTGISTLSLIWIPAALSSSLTATVSKTGLPFGAVRNKPLLFQQAGPDAPQVHLARPGESNGQKDFVFREKGTTNVALNLKLIHSCSVLKLTLQRVGGQGQHAGPLAQQVSGSMPEGGLWASIGLRASFEVQNGTTVFVTLDCLRGRVNQITQEGGTNISILWVAA</sequence>
<name>A0A5C6NTY4_9TELE</name>
<evidence type="ECO:0000313" key="8">
    <source>
        <dbReference type="EMBL" id="TWW70733.1"/>
    </source>
</evidence>
<comment type="caution">
    <text evidence="3">Lacks conserved residue(s) required for the propagation of feature annotation.</text>
</comment>
<dbReference type="Proteomes" id="UP000324091">
    <property type="component" value="Chromosome 17"/>
</dbReference>
<keyword evidence="9" id="KW-1185">Reference proteome</keyword>
<keyword evidence="1 3" id="KW-1015">Disulfide bond</keyword>
<feature type="domain" description="TNFR-Cys" evidence="7">
    <location>
        <begin position="401"/>
        <end position="438"/>
    </location>
</feature>
<dbReference type="EMBL" id="RHFK02000009">
    <property type="protein sequence ID" value="TWW70733.1"/>
    <property type="molecule type" value="Genomic_DNA"/>
</dbReference>
<feature type="signal peptide" evidence="6">
    <location>
        <begin position="1"/>
        <end position="20"/>
    </location>
</feature>
<feature type="repeat" description="TNFR-Cys" evidence="3">
    <location>
        <begin position="401"/>
        <end position="438"/>
    </location>
</feature>
<keyword evidence="2" id="KW-0325">Glycoprotein</keyword>
<feature type="repeat" description="TNFR-Cys" evidence="3">
    <location>
        <begin position="321"/>
        <end position="361"/>
    </location>
</feature>
<evidence type="ECO:0000256" key="4">
    <source>
        <dbReference type="SAM" id="Coils"/>
    </source>
</evidence>
<evidence type="ECO:0000256" key="3">
    <source>
        <dbReference type="PROSITE-ProRule" id="PRU00206"/>
    </source>
</evidence>
<dbReference type="GO" id="GO:0032502">
    <property type="term" value="P:developmental process"/>
    <property type="evidence" value="ECO:0007669"/>
    <property type="project" value="UniProtKB-ARBA"/>
</dbReference>
<dbReference type="PROSITE" id="PS00652">
    <property type="entry name" value="TNFR_NGFR_1"/>
    <property type="match status" value="2"/>
</dbReference>
<feature type="coiled-coil region" evidence="4">
    <location>
        <begin position="203"/>
        <end position="230"/>
    </location>
</feature>
<feature type="region of interest" description="Disordered" evidence="5">
    <location>
        <begin position="276"/>
        <end position="300"/>
    </location>
</feature>
<protein>
    <recommendedName>
        <fullName evidence="7">TNFR-Cys domain-containing protein</fullName>
    </recommendedName>
</protein>
<feature type="chain" id="PRO_5022671994" description="TNFR-Cys domain-containing protein" evidence="6">
    <location>
        <begin position="21"/>
        <end position="894"/>
    </location>
</feature>
<evidence type="ECO:0000256" key="2">
    <source>
        <dbReference type="ARBA" id="ARBA00023180"/>
    </source>
</evidence>
<dbReference type="GO" id="GO:0005615">
    <property type="term" value="C:extracellular space"/>
    <property type="evidence" value="ECO:0007669"/>
    <property type="project" value="TreeGrafter"/>
</dbReference>
<dbReference type="Gene3D" id="2.10.25.10">
    <property type="entry name" value="Laminin"/>
    <property type="match status" value="1"/>
</dbReference>
<feature type="disulfide bond" evidence="3">
    <location>
        <begin position="343"/>
        <end position="361"/>
    </location>
</feature>
<dbReference type="PANTHER" id="PTHR24042">
    <property type="entry name" value="NEL HOMOLOG"/>
    <property type="match status" value="1"/>
</dbReference>
<dbReference type="PROSITE" id="PS01187">
    <property type="entry name" value="EGF_CA"/>
    <property type="match status" value="1"/>
</dbReference>
<comment type="caution">
    <text evidence="8">The sequence shown here is derived from an EMBL/GenBank/DDBJ whole genome shotgun (WGS) entry which is preliminary data.</text>
</comment>
<dbReference type="SMART" id="SM00208">
    <property type="entry name" value="TNFR"/>
    <property type="match status" value="2"/>
</dbReference>
<dbReference type="InterPro" id="IPR018097">
    <property type="entry name" value="EGF_Ca-bd_CS"/>
</dbReference>
<evidence type="ECO:0000256" key="5">
    <source>
        <dbReference type="SAM" id="MobiDB-lite"/>
    </source>
</evidence>
<dbReference type="AlphaFoldDB" id="A0A5C6NTY4"/>
<dbReference type="GO" id="GO:0008201">
    <property type="term" value="F:heparin binding"/>
    <property type="evidence" value="ECO:0007669"/>
    <property type="project" value="TreeGrafter"/>
</dbReference>
<evidence type="ECO:0000256" key="1">
    <source>
        <dbReference type="ARBA" id="ARBA00023157"/>
    </source>
</evidence>
<gene>
    <name evidence="8" type="ORF">D4764_17G0002160</name>
</gene>